<organism evidence="2 3">
    <name type="scientific">Hyphomonas beringensis</name>
    <dbReference type="NCBI Taxonomy" id="1280946"/>
    <lineage>
        <taxon>Bacteria</taxon>
        <taxon>Pseudomonadati</taxon>
        <taxon>Pseudomonadota</taxon>
        <taxon>Alphaproteobacteria</taxon>
        <taxon>Hyphomonadales</taxon>
        <taxon>Hyphomonadaceae</taxon>
        <taxon>Hyphomonas</taxon>
    </lineage>
</organism>
<name>A0A062TZR4_9PROT</name>
<sequence length="122" mass="13036">MSIIWRLLAVLITLIAAWLFWGGLHAVNIVVSRGSSVSDALLQPPTSLVRLVATGVMVLGGLLLIFRQSVGKWILLVGILLFTLLAGLMAASGADPVLWMDEAITTGVLWLLFVGLAVTKRS</sequence>
<dbReference type="STRING" id="1280946.HY29_06435"/>
<evidence type="ECO:0000256" key="1">
    <source>
        <dbReference type="SAM" id="Phobius"/>
    </source>
</evidence>
<dbReference type="Proteomes" id="UP000027037">
    <property type="component" value="Unassembled WGS sequence"/>
</dbReference>
<feature type="transmembrane region" description="Helical" evidence="1">
    <location>
        <begin position="73"/>
        <end position="91"/>
    </location>
</feature>
<feature type="transmembrane region" description="Helical" evidence="1">
    <location>
        <begin position="97"/>
        <end position="118"/>
    </location>
</feature>
<evidence type="ECO:0000313" key="3">
    <source>
        <dbReference type="Proteomes" id="UP000027037"/>
    </source>
</evidence>
<keyword evidence="1" id="KW-1133">Transmembrane helix</keyword>
<accession>A0A062TZR4</accession>
<dbReference type="RefSeq" id="WP_034799366.1">
    <property type="nucleotide sequence ID" value="NZ_AWFF01000098.1"/>
</dbReference>
<reference evidence="2 3" key="1">
    <citation type="journal article" date="2014" name="Antonie Van Leeuwenhoek">
        <title>Hyphomonas beringensis sp. nov. and Hyphomonas chukchiensis sp. nov., isolated from surface seawater of the Bering Sea and Chukchi Sea.</title>
        <authorList>
            <person name="Li C."/>
            <person name="Lai Q."/>
            <person name="Li G."/>
            <person name="Dong C."/>
            <person name="Wang J."/>
            <person name="Liao Y."/>
            <person name="Shao Z."/>
        </authorList>
    </citation>
    <scope>NUCLEOTIDE SEQUENCE [LARGE SCALE GENOMIC DNA]</scope>
    <source>
        <strain evidence="2 3">25B14_1</strain>
    </source>
</reference>
<dbReference type="eggNOG" id="ENOG5032IF9">
    <property type="taxonomic scope" value="Bacteria"/>
</dbReference>
<evidence type="ECO:0000313" key="2">
    <source>
        <dbReference type="EMBL" id="KCZ50983.1"/>
    </source>
</evidence>
<dbReference type="OrthoDB" id="7619720at2"/>
<keyword evidence="1" id="KW-0812">Transmembrane</keyword>
<protein>
    <submittedName>
        <fullName evidence="2">Uncharacterized protein</fullName>
    </submittedName>
</protein>
<keyword evidence="1" id="KW-0472">Membrane</keyword>
<dbReference type="PATRIC" id="fig|1280946.3.peg.3382"/>
<dbReference type="EMBL" id="AWFF01000098">
    <property type="protein sequence ID" value="KCZ50983.1"/>
    <property type="molecule type" value="Genomic_DNA"/>
</dbReference>
<keyword evidence="3" id="KW-1185">Reference proteome</keyword>
<comment type="caution">
    <text evidence="2">The sequence shown here is derived from an EMBL/GenBank/DDBJ whole genome shotgun (WGS) entry which is preliminary data.</text>
</comment>
<feature type="transmembrane region" description="Helical" evidence="1">
    <location>
        <begin position="50"/>
        <end position="66"/>
    </location>
</feature>
<dbReference type="AlphaFoldDB" id="A0A062TZR4"/>
<proteinExistence type="predicted"/>
<gene>
    <name evidence="2" type="ORF">HY29_06435</name>
</gene>